<dbReference type="InterPro" id="IPR048615">
    <property type="entry name" value="KDM5_C-hel"/>
</dbReference>
<dbReference type="InterPro" id="IPR036431">
    <property type="entry name" value="ARID_dom_sf"/>
</dbReference>
<comment type="catalytic activity">
    <reaction evidence="14">
        <text>N(6),N(6),N(6)-trimethyl-L-lysyl(4)-[histone H3] + 3 2-oxoglutarate + 3 O2 = L-lysyl(4)-[histone H3] + 3 formaldehyde + 3 succinate + 3 CO2</text>
        <dbReference type="Rhea" id="RHEA:60208"/>
        <dbReference type="Rhea" id="RHEA-COMP:15537"/>
        <dbReference type="Rhea" id="RHEA-COMP:15547"/>
        <dbReference type="ChEBI" id="CHEBI:15379"/>
        <dbReference type="ChEBI" id="CHEBI:16526"/>
        <dbReference type="ChEBI" id="CHEBI:16810"/>
        <dbReference type="ChEBI" id="CHEBI:16842"/>
        <dbReference type="ChEBI" id="CHEBI:29969"/>
        <dbReference type="ChEBI" id="CHEBI:30031"/>
        <dbReference type="ChEBI" id="CHEBI:61961"/>
        <dbReference type="EC" id="1.14.11.67"/>
    </reaction>
</comment>
<comment type="similarity">
    <text evidence="3">Belongs to the JARID1 histone demethylase family.</text>
</comment>
<proteinExistence type="inferred from homology"/>
<dbReference type="SMART" id="SM00545">
    <property type="entry name" value="JmjN"/>
    <property type="match status" value="1"/>
</dbReference>
<dbReference type="Pfam" id="PF02375">
    <property type="entry name" value="JmjN"/>
    <property type="match status" value="1"/>
</dbReference>
<dbReference type="PROSITE" id="PS51183">
    <property type="entry name" value="JMJN"/>
    <property type="match status" value="1"/>
</dbReference>
<feature type="region of interest" description="Disordered" evidence="16">
    <location>
        <begin position="1371"/>
        <end position="1402"/>
    </location>
</feature>
<evidence type="ECO:0000256" key="6">
    <source>
        <dbReference type="ARBA" id="ARBA00022737"/>
    </source>
</evidence>
<evidence type="ECO:0000256" key="3">
    <source>
        <dbReference type="ARBA" id="ARBA00006801"/>
    </source>
</evidence>
<name>A0ABN8RP68_9CNID</name>
<dbReference type="InterPro" id="IPR003349">
    <property type="entry name" value="JmjN"/>
</dbReference>
<dbReference type="InterPro" id="IPR013083">
    <property type="entry name" value="Znf_RING/FYVE/PHD"/>
</dbReference>
<evidence type="ECO:0000259" key="20">
    <source>
        <dbReference type="PROSITE" id="PS51184"/>
    </source>
</evidence>
<dbReference type="PROSITE" id="PS51184">
    <property type="entry name" value="JMJC"/>
    <property type="match status" value="1"/>
</dbReference>
<feature type="region of interest" description="Disordered" evidence="16">
    <location>
        <begin position="1587"/>
        <end position="1645"/>
    </location>
</feature>
<dbReference type="InterPro" id="IPR011011">
    <property type="entry name" value="Znf_FYVE_PHD"/>
</dbReference>
<dbReference type="Gene3D" id="3.30.40.10">
    <property type="entry name" value="Zinc/RING finger domain, C3HC4 (zinc finger)"/>
    <property type="match status" value="3"/>
</dbReference>
<keyword evidence="13" id="KW-0539">Nucleus</keyword>
<evidence type="ECO:0000256" key="8">
    <source>
        <dbReference type="ARBA" id="ARBA00022833"/>
    </source>
</evidence>
<comment type="cofactor">
    <cofactor evidence="1">
        <name>Fe(2+)</name>
        <dbReference type="ChEBI" id="CHEBI:29033"/>
    </cofactor>
</comment>
<feature type="domain" description="PHD-type" evidence="17">
    <location>
        <begin position="334"/>
        <end position="384"/>
    </location>
</feature>
<organism evidence="21 22">
    <name type="scientific">Porites lobata</name>
    <dbReference type="NCBI Taxonomy" id="104759"/>
    <lineage>
        <taxon>Eukaryota</taxon>
        <taxon>Metazoa</taxon>
        <taxon>Cnidaria</taxon>
        <taxon>Anthozoa</taxon>
        <taxon>Hexacorallia</taxon>
        <taxon>Scleractinia</taxon>
        <taxon>Fungiina</taxon>
        <taxon>Poritidae</taxon>
        <taxon>Porites</taxon>
    </lineage>
</organism>
<evidence type="ECO:0000259" key="17">
    <source>
        <dbReference type="PROSITE" id="PS50016"/>
    </source>
</evidence>
<dbReference type="SMART" id="SM00558">
    <property type="entry name" value="JmjC"/>
    <property type="match status" value="1"/>
</dbReference>
<evidence type="ECO:0000256" key="1">
    <source>
        <dbReference type="ARBA" id="ARBA00001954"/>
    </source>
</evidence>
<dbReference type="InterPro" id="IPR001965">
    <property type="entry name" value="Znf_PHD"/>
</dbReference>
<dbReference type="SUPFAM" id="SSF57903">
    <property type="entry name" value="FYVE/PHD zinc finger"/>
    <property type="match status" value="3"/>
</dbReference>
<evidence type="ECO:0000259" key="19">
    <source>
        <dbReference type="PROSITE" id="PS51183"/>
    </source>
</evidence>
<feature type="compositionally biased region" description="Basic and acidic residues" evidence="16">
    <location>
        <begin position="1462"/>
        <end position="1473"/>
    </location>
</feature>
<dbReference type="InterPro" id="IPR013637">
    <property type="entry name" value="Lys_sp_deMease-like_dom"/>
</dbReference>
<dbReference type="Pfam" id="PF01388">
    <property type="entry name" value="ARID"/>
    <property type="match status" value="1"/>
</dbReference>
<keyword evidence="22" id="KW-1185">Reference proteome</keyword>
<evidence type="ECO:0000256" key="12">
    <source>
        <dbReference type="ARBA" id="ARBA00023004"/>
    </source>
</evidence>
<dbReference type="InterPro" id="IPR001606">
    <property type="entry name" value="ARID_dom"/>
</dbReference>
<dbReference type="SMART" id="SM00249">
    <property type="entry name" value="PHD"/>
    <property type="match status" value="3"/>
</dbReference>
<dbReference type="Pfam" id="PF02928">
    <property type="entry name" value="zf-C5HC2"/>
    <property type="match status" value="1"/>
</dbReference>
<feature type="compositionally biased region" description="Polar residues" evidence="16">
    <location>
        <begin position="197"/>
        <end position="206"/>
    </location>
</feature>
<feature type="domain" description="ARID" evidence="18">
    <location>
        <begin position="81"/>
        <end position="171"/>
    </location>
</feature>
<dbReference type="Pfam" id="PF21323">
    <property type="entry name" value="KDM5_C-hel"/>
    <property type="match status" value="1"/>
</dbReference>
<dbReference type="PROSITE" id="PS01359">
    <property type="entry name" value="ZF_PHD_1"/>
    <property type="match status" value="2"/>
</dbReference>
<sequence>MEDDVEEFVFIPPPEAPVFEPTEEEFQDPLAYIAKIRPYAEKTGICKIRPPPDWQPPFSVDVESFRFTPRIQRLNELEARTRVKLNFLDSLAKFWELQGTSFKIPTVERKSLDLFRLYKTVNQEGGFEYITRKKKWSIVARKMGYQVGKSAPSLLRMNYEKYLYPYDIFQAGAFTGDPQPGNEDTKKEEKDRDFISNAPNTNYQMSRRSKKATAEELNSIDFENNPELRKLQFLAPGPKMAGLAKGTLQPKKEFNIKHELEDSPVKMEFSDDVKPKAKTPDKSSPSPSKQKRLKQALKLKLESVLQKEQCELSRRRPVRMASRKNYYPKIVLDEYLCQVCSKGDSEESMLLCDGCDDSYHTYCLIPPLASVPRGDWRCPRCVAEECNKPVEAFGFEQAKREYTLQSFGEMADNFKREYFKLPPEQVPTDVVEKEFWRLVSSTDEDVTVEYGADLHTSVHGSGFPCKYSNAVTSEEEYYAKSGWNLNNLANLERSVLSHISADISGMKVPWIYVGMCFSSFCWHNEDHWSYSINYMHWGEPKTWYGVPGDCAEDFEHSMKESAPELFEAQPDLLHQLVTIINPNALTAKGVPVVRTNQYAGEFIVTFPRAYHAGFNQGLNLAEAVNFATADWLPMGRHCIQHYREMARNPVFSHEELVCKMAADPDGLDLDLAKAVYDEMLAIVEKEANRRHRLAKMGIPEFERGEAFELLPDDERQCRVCKTTCFLSAIQCSCSPGKLICMDCVPELCSCEPNEKSLRYRYTLQELPSMLLRLKRRADSFDNWATEVKRSLDPSDPKVDVSELKDLVNTAEQSQFPDCDLFQQLKAAVAEAERCASVALQLVSRKHRTRPHGGSDTVPTTRLSLDELQGFMQQLQNLPCVVREAELVQELMTHVESFQCEAQKVIQSGTTDVTRLQQLLDNGHTLDVDLPEIPKLKQELRLANWLEQVDVTLANTEEVSFDTLQELLETGNSLPQKTAIEKAVSELRGLVALGERWEEKAKLCLQARPRHVMATVEAIIQEASRVPLYLPNVSALKEALRKAREWSDKVDQVQNDNYYPYLDVLESLVMRGRPIPVRLEQLPQMESQVAAARAWRDRAARTFLKKNSTATLLEAKNSFFFLFLLQILSPRTDVGLYKACPKPRKKREKDKEKEKEKEKEVIIDLVALDEYIGRDPALQIAEFRETERKEMETMGHLREANIQRQKEEDNKRKLGESLDGQYCICRRGPDGFMLQCELCKEWYHGSCVPLPRTQGGKSMGKGSAALEAAKELKYLCPLCLRSRRPRLETILSLLVSLQKLPVRLPEGEALQFLTERAMNWQDRARQFLADEDVVSLLTYLSRTSTSWPQGVSAENLSASAALLRLAQGGLQNDDSEKAAASSDVSVTDEGSTNAAEARPAFSEEKRARAETLMMEGDLLEVTLDETEQLWKVLLSQKTREEQETQLFEAKSDKEKVKRKRKKKDDDEKDKDKTTKKLSSNSSASNTTSETEITKKRRRKDKEKGKEKAAKVKQEEIVDVEEDDDDDDDDELCAAGKCTRPQGDEVGWVQCDVCEKWYHLACVGLSPEKAEAMDSYNCQQCLIGASSSTNVAAGGTPTAASPESENIDVDGTTPSATTPTSPSPPVCIDEVQGSEAVQSDKNVESTATKAVRPVTMIDLCSDTEDMDAE</sequence>
<dbReference type="Gene3D" id="2.60.120.650">
    <property type="entry name" value="Cupin"/>
    <property type="match status" value="1"/>
</dbReference>
<evidence type="ECO:0000313" key="21">
    <source>
        <dbReference type="EMBL" id="CAH3179934.1"/>
    </source>
</evidence>
<evidence type="ECO:0000256" key="10">
    <source>
        <dbReference type="ARBA" id="ARBA00022964"/>
    </source>
</evidence>
<protein>
    <recommendedName>
        <fullName evidence="4">[histone H3]-trimethyl-L-lysine(4) demethylase</fullName>
        <ecNumber evidence="4">1.14.11.67</ecNumber>
    </recommendedName>
</protein>
<evidence type="ECO:0000313" key="22">
    <source>
        <dbReference type="Proteomes" id="UP001159405"/>
    </source>
</evidence>
<keyword evidence="5" id="KW-0479">Metal-binding</keyword>
<feature type="domain" description="JmjN" evidence="19">
    <location>
        <begin position="16"/>
        <end position="57"/>
    </location>
</feature>
<comment type="subcellular location">
    <subcellularLocation>
        <location evidence="2">Nucleus</location>
    </subcellularLocation>
</comment>
<evidence type="ECO:0000256" key="13">
    <source>
        <dbReference type="ARBA" id="ARBA00023242"/>
    </source>
</evidence>
<evidence type="ECO:0000256" key="9">
    <source>
        <dbReference type="ARBA" id="ARBA00022853"/>
    </source>
</evidence>
<evidence type="ECO:0000259" key="18">
    <source>
        <dbReference type="PROSITE" id="PS51011"/>
    </source>
</evidence>
<dbReference type="EMBL" id="CALNXK010000266">
    <property type="protein sequence ID" value="CAH3179934.1"/>
    <property type="molecule type" value="Genomic_DNA"/>
</dbReference>
<dbReference type="Pfam" id="PF02373">
    <property type="entry name" value="JmjC"/>
    <property type="match status" value="1"/>
</dbReference>
<dbReference type="InterPro" id="IPR019786">
    <property type="entry name" value="Zinc_finger_PHD-type_CS"/>
</dbReference>
<feature type="compositionally biased region" description="Basic and acidic residues" evidence="16">
    <location>
        <begin position="1500"/>
        <end position="1514"/>
    </location>
</feature>
<feature type="compositionally biased region" description="Basic and acidic residues" evidence="16">
    <location>
        <begin position="183"/>
        <end position="194"/>
    </location>
</feature>
<gene>
    <name evidence="21" type="ORF">PLOB_00022593</name>
</gene>
<keyword evidence="8" id="KW-0862">Zinc</keyword>
<dbReference type="Proteomes" id="UP001159405">
    <property type="component" value="Unassembled WGS sequence"/>
</dbReference>
<keyword evidence="11" id="KW-0560">Oxidoreductase</keyword>
<evidence type="ECO:0000256" key="4">
    <source>
        <dbReference type="ARBA" id="ARBA00012902"/>
    </source>
</evidence>
<dbReference type="EC" id="1.14.11.67" evidence="4"/>
<dbReference type="Pfam" id="PF00628">
    <property type="entry name" value="PHD"/>
    <property type="match status" value="3"/>
</dbReference>
<keyword evidence="12" id="KW-0408">Iron</keyword>
<evidence type="ECO:0000256" key="16">
    <source>
        <dbReference type="SAM" id="MobiDB-lite"/>
    </source>
</evidence>
<feature type="compositionally biased region" description="Acidic residues" evidence="16">
    <location>
        <begin position="1515"/>
        <end position="1530"/>
    </location>
</feature>
<dbReference type="SMART" id="SM01014">
    <property type="entry name" value="ARID"/>
    <property type="match status" value="1"/>
</dbReference>
<feature type="region of interest" description="Disordered" evidence="16">
    <location>
        <begin position="1440"/>
        <end position="1537"/>
    </location>
</feature>
<dbReference type="SMART" id="SM00501">
    <property type="entry name" value="BRIGHT"/>
    <property type="match status" value="1"/>
</dbReference>
<feature type="compositionally biased region" description="Polar residues" evidence="16">
    <location>
        <begin position="1633"/>
        <end position="1645"/>
    </location>
</feature>
<evidence type="ECO:0000256" key="5">
    <source>
        <dbReference type="ARBA" id="ARBA00022723"/>
    </source>
</evidence>
<dbReference type="PROSITE" id="PS51011">
    <property type="entry name" value="ARID"/>
    <property type="match status" value="1"/>
</dbReference>
<dbReference type="Gene3D" id="1.10.150.60">
    <property type="entry name" value="ARID DNA-binding domain"/>
    <property type="match status" value="1"/>
</dbReference>
<evidence type="ECO:0000256" key="11">
    <source>
        <dbReference type="ARBA" id="ARBA00023002"/>
    </source>
</evidence>
<keyword evidence="7 15" id="KW-0863">Zinc-finger</keyword>
<dbReference type="InterPro" id="IPR047970">
    <property type="entry name" value="KDM5A_PHD2"/>
</dbReference>
<dbReference type="InterPro" id="IPR003347">
    <property type="entry name" value="JmjC_dom"/>
</dbReference>
<evidence type="ECO:0000256" key="15">
    <source>
        <dbReference type="PROSITE-ProRule" id="PRU00146"/>
    </source>
</evidence>
<dbReference type="CDD" id="cd16864">
    <property type="entry name" value="ARID_JARID"/>
    <property type="match status" value="1"/>
</dbReference>
<keyword evidence="10" id="KW-0223">Dioxygenase</keyword>
<dbReference type="CDD" id="cd15610">
    <property type="entry name" value="PHD3_KDM5A_like"/>
    <property type="match status" value="1"/>
</dbReference>
<feature type="compositionally biased region" description="Basic and acidic residues" evidence="16">
    <location>
        <begin position="265"/>
        <end position="281"/>
    </location>
</feature>
<feature type="compositionally biased region" description="Polar residues" evidence="16">
    <location>
        <begin position="1381"/>
        <end position="1393"/>
    </location>
</feature>
<dbReference type="SUPFAM" id="SSF51197">
    <property type="entry name" value="Clavaminate synthase-like"/>
    <property type="match status" value="1"/>
</dbReference>
<keyword evidence="9" id="KW-0156">Chromatin regulator</keyword>
<feature type="compositionally biased region" description="Low complexity" evidence="16">
    <location>
        <begin position="1475"/>
        <end position="1489"/>
    </location>
</feature>
<evidence type="ECO:0000256" key="14">
    <source>
        <dbReference type="ARBA" id="ARBA00048734"/>
    </source>
</evidence>
<dbReference type="SUPFAM" id="SSF46774">
    <property type="entry name" value="ARID-like"/>
    <property type="match status" value="1"/>
</dbReference>
<feature type="region of interest" description="Disordered" evidence="16">
    <location>
        <begin position="265"/>
        <end position="293"/>
    </location>
</feature>
<dbReference type="InterPro" id="IPR019787">
    <property type="entry name" value="Znf_PHD-finger"/>
</dbReference>
<accession>A0ABN8RP68</accession>
<dbReference type="PANTHER" id="PTHR10694">
    <property type="entry name" value="LYSINE-SPECIFIC DEMETHYLASE"/>
    <property type="match status" value="1"/>
</dbReference>
<dbReference type="Pfam" id="PF08429">
    <property type="entry name" value="PLU-1"/>
    <property type="match status" value="1"/>
</dbReference>
<comment type="caution">
    <text evidence="21">The sequence shown here is derived from an EMBL/GenBank/DDBJ whole genome shotgun (WGS) entry which is preliminary data.</text>
</comment>
<keyword evidence="6" id="KW-0677">Repeat</keyword>
<dbReference type="CDD" id="cd15606">
    <property type="entry name" value="PHD2_KDM5A"/>
    <property type="match status" value="1"/>
</dbReference>
<dbReference type="CDD" id="cd15515">
    <property type="entry name" value="PHD1_KDM5A_like"/>
    <property type="match status" value="1"/>
</dbReference>
<reference evidence="21 22" key="1">
    <citation type="submission" date="2022-05" db="EMBL/GenBank/DDBJ databases">
        <authorList>
            <consortium name="Genoscope - CEA"/>
            <person name="William W."/>
        </authorList>
    </citation>
    <scope>NUCLEOTIDE SEQUENCE [LARGE SCALE GENOMIC DNA]</scope>
</reference>
<evidence type="ECO:0000256" key="2">
    <source>
        <dbReference type="ARBA" id="ARBA00004123"/>
    </source>
</evidence>
<dbReference type="InterPro" id="IPR004198">
    <property type="entry name" value="Znf_C5HC2"/>
</dbReference>
<feature type="region of interest" description="Disordered" evidence="16">
    <location>
        <begin position="175"/>
        <end position="209"/>
    </location>
</feature>
<evidence type="ECO:0000256" key="7">
    <source>
        <dbReference type="ARBA" id="ARBA00022771"/>
    </source>
</evidence>
<dbReference type="PROSITE" id="PS50016">
    <property type="entry name" value="ZF_PHD_2"/>
    <property type="match status" value="2"/>
</dbReference>
<feature type="domain" description="JmjC" evidence="20">
    <location>
        <begin position="477"/>
        <end position="643"/>
    </location>
</feature>
<feature type="domain" description="PHD-type" evidence="17">
    <location>
        <begin position="1219"/>
        <end position="1281"/>
    </location>
</feature>
<dbReference type="PANTHER" id="PTHR10694:SF33">
    <property type="entry name" value="LYSINE-SPECIFIC DEMETHYLASE 5"/>
    <property type="match status" value="1"/>
</dbReference>